<feature type="region of interest" description="Disordered" evidence="1">
    <location>
        <begin position="114"/>
        <end position="153"/>
    </location>
</feature>
<protein>
    <submittedName>
        <fullName evidence="2">Uncharacterized protein</fullName>
    </submittedName>
</protein>
<feature type="compositionally biased region" description="Polar residues" evidence="1">
    <location>
        <begin position="23"/>
        <end position="48"/>
    </location>
</feature>
<feature type="compositionally biased region" description="Polar residues" evidence="1">
    <location>
        <begin position="482"/>
        <end position="492"/>
    </location>
</feature>
<proteinExistence type="predicted"/>
<dbReference type="AlphaFoldDB" id="A0A087UDA8"/>
<reference evidence="2 3" key="1">
    <citation type="submission" date="2013-11" db="EMBL/GenBank/DDBJ databases">
        <title>Genome sequencing of Stegodyphus mimosarum.</title>
        <authorList>
            <person name="Bechsgaard J."/>
        </authorList>
    </citation>
    <scope>NUCLEOTIDE SEQUENCE [LARGE SCALE GENOMIC DNA]</scope>
</reference>
<dbReference type="OrthoDB" id="6434506at2759"/>
<feature type="compositionally biased region" description="Polar residues" evidence="1">
    <location>
        <begin position="502"/>
        <end position="539"/>
    </location>
</feature>
<feature type="region of interest" description="Disordered" evidence="1">
    <location>
        <begin position="23"/>
        <end position="101"/>
    </location>
</feature>
<feature type="compositionally biased region" description="Low complexity" evidence="1">
    <location>
        <begin position="553"/>
        <end position="563"/>
    </location>
</feature>
<dbReference type="EMBL" id="KK119310">
    <property type="protein sequence ID" value="KFM75347.1"/>
    <property type="molecule type" value="Genomic_DNA"/>
</dbReference>
<name>A0A087UDA8_STEMI</name>
<evidence type="ECO:0000313" key="3">
    <source>
        <dbReference type="Proteomes" id="UP000054359"/>
    </source>
</evidence>
<feature type="compositionally biased region" description="Acidic residues" evidence="1">
    <location>
        <begin position="86"/>
        <end position="101"/>
    </location>
</feature>
<feature type="non-terminal residue" evidence="2">
    <location>
        <position position="626"/>
    </location>
</feature>
<sequence>MKLDQRKKREDLIQPNIVDNSMTTVTEASKMNTDIASKSRTAPAQLRQQTEKSRDQANAESLDQSHVWNDGKVDQRKSKPLPPEDNIQDLEGYQDEEEEQNIDDYFEMIEKAITRPQPQTIVGGKKSSDIQRQLLNKENEKEHPKPSGSNYGLQRGQVSAALRQIDAYNQNQAYHQMSSAKPYGNIYGQRSAQENVKEKNDFNMYEQDKILASKKDFYEMDEDHYPAREKDTQYIIQPTEQRYALQTVQEDYGKQKRDYGGKTYDKLLLHELTPDMRQPSAKHYLEEHKTQPVSYEAFSSAKAMQQTQPDPRQQYAMQVQMSYSQHAAEGDSRNSTGYYCSQQNSANYYQGSGQTNDGYDSGDSGKGVNSTSAAKPTAIDLQNQKKTKQKPDPQDWSPVSDLSPIPDVSPSIEAAEQELMEKFQEKHVIEDEDEDLLDDDDSHLLKAGSIPRATSGTISGMLEEFNRALGLPGTSPLDDSGIKSTVSPTSVAMSPISAASGGVTSISNLQKDYQESFGSPQKVVPTSSPQKTPAQPTTPRRSHRRLPQPTVEQMQAAVAMAAQGPREKTSEAPTTVGALLFGVDPGQAPSGRPTSPSTMPWKSPDMSQSFEQAYKQQSGNHLETET</sequence>
<organism evidence="2 3">
    <name type="scientific">Stegodyphus mimosarum</name>
    <name type="common">African social velvet spider</name>
    <dbReference type="NCBI Taxonomy" id="407821"/>
    <lineage>
        <taxon>Eukaryota</taxon>
        <taxon>Metazoa</taxon>
        <taxon>Ecdysozoa</taxon>
        <taxon>Arthropoda</taxon>
        <taxon>Chelicerata</taxon>
        <taxon>Arachnida</taxon>
        <taxon>Araneae</taxon>
        <taxon>Araneomorphae</taxon>
        <taxon>Entelegynae</taxon>
        <taxon>Eresoidea</taxon>
        <taxon>Eresidae</taxon>
        <taxon>Stegodyphus</taxon>
    </lineage>
</organism>
<feature type="compositionally biased region" description="Polar residues" evidence="1">
    <location>
        <begin position="592"/>
        <end position="626"/>
    </location>
</feature>
<dbReference type="Proteomes" id="UP000054359">
    <property type="component" value="Unassembled WGS sequence"/>
</dbReference>
<feature type="region of interest" description="Disordered" evidence="1">
    <location>
        <begin position="472"/>
        <end position="626"/>
    </location>
</feature>
<keyword evidence="3" id="KW-1185">Reference proteome</keyword>
<evidence type="ECO:0000313" key="2">
    <source>
        <dbReference type="EMBL" id="KFM75347.1"/>
    </source>
</evidence>
<feature type="region of interest" description="Disordered" evidence="1">
    <location>
        <begin position="349"/>
        <end position="412"/>
    </location>
</feature>
<evidence type="ECO:0000256" key="1">
    <source>
        <dbReference type="SAM" id="MobiDB-lite"/>
    </source>
</evidence>
<gene>
    <name evidence="2" type="ORF">X975_25351</name>
</gene>
<feature type="compositionally biased region" description="Basic and acidic residues" evidence="1">
    <location>
        <begin position="135"/>
        <end position="145"/>
    </location>
</feature>
<feature type="compositionally biased region" description="Polar residues" evidence="1">
    <location>
        <begin position="349"/>
        <end position="358"/>
    </location>
</feature>
<accession>A0A087UDA8</accession>
<feature type="compositionally biased region" description="Polar residues" evidence="1">
    <location>
        <begin position="58"/>
        <end position="67"/>
    </location>
</feature>